<dbReference type="Pfam" id="PF04668">
    <property type="entry name" value="Tsg"/>
    <property type="match status" value="1"/>
</dbReference>
<sequence length="69" mass="7875">MSCRSMGASRYRWTHHEGCCQCIGHTCIDYGYNKPLCLQCKGDEKDKMLETELDGSNNEQTIDHTMDGK</sequence>
<dbReference type="Proteomes" id="UP000828390">
    <property type="component" value="Unassembled WGS sequence"/>
</dbReference>
<dbReference type="PANTHER" id="PTHR12312">
    <property type="entry name" value="TWISTED GASTRULATION PROTEIN HOMOLOG 1-A-RELATED"/>
    <property type="match status" value="1"/>
</dbReference>
<name>A0A9D3Y5X2_DREPO</name>
<dbReference type="InterPro" id="IPR006761">
    <property type="entry name" value="Tsg"/>
</dbReference>
<proteinExistence type="predicted"/>
<reference evidence="2" key="2">
    <citation type="submission" date="2020-11" db="EMBL/GenBank/DDBJ databases">
        <authorList>
            <person name="McCartney M.A."/>
            <person name="Auch B."/>
            <person name="Kono T."/>
            <person name="Mallez S."/>
            <person name="Becker A."/>
            <person name="Gohl D.M."/>
            <person name="Silverstein K.A.T."/>
            <person name="Koren S."/>
            <person name="Bechman K.B."/>
            <person name="Herman A."/>
            <person name="Abrahante J.E."/>
            <person name="Garbe J."/>
        </authorList>
    </citation>
    <scope>NUCLEOTIDE SEQUENCE</scope>
    <source>
        <strain evidence="2">Duluth1</strain>
        <tissue evidence="2">Whole animal</tissue>
    </source>
</reference>
<dbReference type="EMBL" id="JAIWYP010000021">
    <property type="protein sequence ID" value="KAH3692547.1"/>
    <property type="molecule type" value="Genomic_DNA"/>
</dbReference>
<dbReference type="AlphaFoldDB" id="A0A9D3Y5X2"/>
<dbReference type="PANTHER" id="PTHR12312:SF16">
    <property type="entry name" value="TWISTED GASTRULATION PROTEIN HOMOLOG 1-A-RELATED"/>
    <property type="match status" value="1"/>
</dbReference>
<comment type="caution">
    <text evidence="2">The sequence shown here is derived from an EMBL/GenBank/DDBJ whole genome shotgun (WGS) entry which is preliminary data.</text>
</comment>
<gene>
    <name evidence="2" type="ORF">DPMN_193096</name>
</gene>
<dbReference type="GO" id="GO:0005615">
    <property type="term" value="C:extracellular space"/>
    <property type="evidence" value="ECO:0007669"/>
    <property type="project" value="TreeGrafter"/>
</dbReference>
<organism evidence="2 3">
    <name type="scientific">Dreissena polymorpha</name>
    <name type="common">Zebra mussel</name>
    <name type="synonym">Mytilus polymorpha</name>
    <dbReference type="NCBI Taxonomy" id="45954"/>
    <lineage>
        <taxon>Eukaryota</taxon>
        <taxon>Metazoa</taxon>
        <taxon>Spiralia</taxon>
        <taxon>Lophotrochozoa</taxon>
        <taxon>Mollusca</taxon>
        <taxon>Bivalvia</taxon>
        <taxon>Autobranchia</taxon>
        <taxon>Heteroconchia</taxon>
        <taxon>Euheterodonta</taxon>
        <taxon>Imparidentia</taxon>
        <taxon>Neoheterodontei</taxon>
        <taxon>Myida</taxon>
        <taxon>Dreissenoidea</taxon>
        <taxon>Dreissenidae</taxon>
        <taxon>Dreissena</taxon>
    </lineage>
</organism>
<evidence type="ECO:0000313" key="2">
    <source>
        <dbReference type="EMBL" id="KAH3692547.1"/>
    </source>
</evidence>
<keyword evidence="3" id="KW-1185">Reference proteome</keyword>
<dbReference type="GO" id="GO:0030510">
    <property type="term" value="P:regulation of BMP signaling pathway"/>
    <property type="evidence" value="ECO:0007669"/>
    <property type="project" value="TreeGrafter"/>
</dbReference>
<dbReference type="InterPro" id="IPR057726">
    <property type="entry name" value="Tsg_C"/>
</dbReference>
<evidence type="ECO:0000259" key="1">
    <source>
        <dbReference type="Pfam" id="PF04668"/>
    </source>
</evidence>
<reference evidence="2" key="1">
    <citation type="journal article" date="2019" name="bioRxiv">
        <title>The Genome of the Zebra Mussel, Dreissena polymorpha: A Resource for Invasive Species Research.</title>
        <authorList>
            <person name="McCartney M.A."/>
            <person name="Auch B."/>
            <person name="Kono T."/>
            <person name="Mallez S."/>
            <person name="Zhang Y."/>
            <person name="Obille A."/>
            <person name="Becker A."/>
            <person name="Abrahante J.E."/>
            <person name="Garbe J."/>
            <person name="Badalamenti J.P."/>
            <person name="Herman A."/>
            <person name="Mangelson H."/>
            <person name="Liachko I."/>
            <person name="Sullivan S."/>
            <person name="Sone E.D."/>
            <person name="Koren S."/>
            <person name="Silverstein K.A.T."/>
            <person name="Beckman K.B."/>
            <person name="Gohl D.M."/>
        </authorList>
    </citation>
    <scope>NUCLEOTIDE SEQUENCE</scope>
    <source>
        <strain evidence="2">Duluth1</strain>
        <tissue evidence="2">Whole animal</tissue>
    </source>
</reference>
<protein>
    <recommendedName>
        <fullName evidence="1">Tsg C-terminal domain-containing protein</fullName>
    </recommendedName>
</protein>
<accession>A0A9D3Y5X2</accession>
<feature type="domain" description="Tsg C-terminal" evidence="1">
    <location>
        <begin position="1"/>
        <end position="41"/>
    </location>
</feature>
<evidence type="ECO:0000313" key="3">
    <source>
        <dbReference type="Proteomes" id="UP000828390"/>
    </source>
</evidence>